<dbReference type="GO" id="GO:0005525">
    <property type="term" value="F:GTP binding"/>
    <property type="evidence" value="ECO:0007669"/>
    <property type="project" value="InterPro"/>
</dbReference>
<dbReference type="InterPro" id="IPR004435">
    <property type="entry name" value="MobB_dom"/>
</dbReference>
<dbReference type="GO" id="GO:0006777">
    <property type="term" value="P:Mo-molybdopterin cofactor biosynthetic process"/>
    <property type="evidence" value="ECO:0007669"/>
    <property type="project" value="InterPro"/>
</dbReference>
<feature type="domain" description="Molybdopterin-guanine dinucleotide biosynthesis protein B (MobB)" evidence="1">
    <location>
        <begin position="5"/>
        <end position="134"/>
    </location>
</feature>
<proteinExistence type="predicted"/>
<dbReference type="CDD" id="cd03116">
    <property type="entry name" value="MobB"/>
    <property type="match status" value="1"/>
</dbReference>
<sequence>MTPPILGFVGRSNSGKTTLIERLIPELTHAGYRVATIKHAGHGFDLDTEGKDSWRHKRAGASTVIVLSKGSLAMFADVPEELPVDQVRDRFINGEIDLIIAEGWKSQGFPKVIVVREQLQEVDVSLDGLLAVASMKRIECSAPWFDRDDVQGLAQLIMKKFPLQRDS</sequence>
<dbReference type="KEGG" id="nall:PP769_15065"/>
<dbReference type="AlphaFoldDB" id="A0AA96GGH5"/>
<reference evidence="2 3" key="1">
    <citation type="submission" date="2023-01" db="EMBL/GenBank/DDBJ databases">
        <title>Cultivation and genomic characterization of new, ubiquitous marine nitrite-oxidizing bacteria from the Nitrospirales.</title>
        <authorList>
            <person name="Mueller A.J."/>
            <person name="Daebeler A."/>
            <person name="Herbold C.W."/>
            <person name="Kirkegaard R.H."/>
            <person name="Daims H."/>
        </authorList>
    </citation>
    <scope>NUCLEOTIDE SEQUENCE [LARGE SCALE GENOMIC DNA]</scope>
    <source>
        <strain evidence="2 3">VA</strain>
    </source>
</reference>
<organism evidence="2 3">
    <name type="scientific">Candidatus Nitrospira allomarina</name>
    <dbReference type="NCBI Taxonomy" id="3020900"/>
    <lineage>
        <taxon>Bacteria</taxon>
        <taxon>Pseudomonadati</taxon>
        <taxon>Nitrospirota</taxon>
        <taxon>Nitrospiria</taxon>
        <taxon>Nitrospirales</taxon>
        <taxon>Nitrospiraceae</taxon>
        <taxon>Nitrospira</taxon>
    </lineage>
</organism>
<accession>A0AA96GGH5</accession>
<dbReference type="SUPFAM" id="SSF52540">
    <property type="entry name" value="P-loop containing nucleoside triphosphate hydrolases"/>
    <property type="match status" value="1"/>
</dbReference>
<dbReference type="Pfam" id="PF03205">
    <property type="entry name" value="MobB"/>
    <property type="match status" value="1"/>
</dbReference>
<gene>
    <name evidence="2" type="primary">mobB</name>
    <name evidence="2" type="ORF">PP769_15065</name>
</gene>
<dbReference type="RefSeq" id="WP_312641584.1">
    <property type="nucleotide sequence ID" value="NZ_CP116967.1"/>
</dbReference>
<dbReference type="InterPro" id="IPR027417">
    <property type="entry name" value="P-loop_NTPase"/>
</dbReference>
<protein>
    <submittedName>
        <fullName evidence="2">Molybdopterin-guanine dinucleotide biosynthesis protein B</fullName>
    </submittedName>
</protein>
<evidence type="ECO:0000313" key="3">
    <source>
        <dbReference type="Proteomes" id="UP001302719"/>
    </source>
</evidence>
<dbReference type="InterPro" id="IPR052539">
    <property type="entry name" value="MGD_biosynthesis_adapter"/>
</dbReference>
<dbReference type="NCBIfam" id="TIGR00176">
    <property type="entry name" value="mobB"/>
    <property type="match status" value="1"/>
</dbReference>
<dbReference type="Proteomes" id="UP001302719">
    <property type="component" value="Chromosome"/>
</dbReference>
<keyword evidence="3" id="KW-1185">Reference proteome</keyword>
<dbReference type="PANTHER" id="PTHR40072:SF1">
    <property type="entry name" value="MOLYBDOPTERIN-GUANINE DINUCLEOTIDE BIOSYNTHESIS ADAPTER PROTEIN"/>
    <property type="match status" value="1"/>
</dbReference>
<evidence type="ECO:0000259" key="1">
    <source>
        <dbReference type="Pfam" id="PF03205"/>
    </source>
</evidence>
<dbReference type="PANTHER" id="PTHR40072">
    <property type="entry name" value="MOLYBDOPTERIN-GUANINE DINUCLEOTIDE BIOSYNTHESIS ADAPTER PROTEIN-RELATED"/>
    <property type="match status" value="1"/>
</dbReference>
<dbReference type="EMBL" id="CP116967">
    <property type="protein sequence ID" value="WNM57281.1"/>
    <property type="molecule type" value="Genomic_DNA"/>
</dbReference>
<name>A0AA96GGH5_9BACT</name>
<dbReference type="Gene3D" id="3.40.50.300">
    <property type="entry name" value="P-loop containing nucleotide triphosphate hydrolases"/>
    <property type="match status" value="1"/>
</dbReference>
<evidence type="ECO:0000313" key="2">
    <source>
        <dbReference type="EMBL" id="WNM57281.1"/>
    </source>
</evidence>